<comment type="caution">
    <text evidence="1">The sequence shown here is derived from an EMBL/GenBank/DDBJ whole genome shotgun (WGS) entry which is preliminary data.</text>
</comment>
<dbReference type="RefSeq" id="WP_060671826.1">
    <property type="nucleotide sequence ID" value="NZ_LIXZ01000004.1"/>
</dbReference>
<evidence type="ECO:0000313" key="1">
    <source>
        <dbReference type="EMBL" id="KPL60402.1"/>
    </source>
</evidence>
<evidence type="ECO:0000313" key="2">
    <source>
        <dbReference type="Proteomes" id="UP000050398"/>
    </source>
</evidence>
<dbReference type="InterPro" id="IPR023393">
    <property type="entry name" value="START-like_dom_sf"/>
</dbReference>
<proteinExistence type="predicted"/>
<protein>
    <submittedName>
        <fullName evidence="1">ATPase</fullName>
    </submittedName>
</protein>
<dbReference type="OrthoDB" id="2898773at2"/>
<dbReference type="CDD" id="cd08865">
    <property type="entry name" value="SRPBCC_10"/>
    <property type="match status" value="1"/>
</dbReference>
<dbReference type="AlphaFoldDB" id="A0A0N8GH61"/>
<gene>
    <name evidence="1" type="ORF">AM506_07315</name>
</gene>
<dbReference type="SUPFAM" id="SSF55961">
    <property type="entry name" value="Bet v1-like"/>
    <property type="match status" value="1"/>
</dbReference>
<organism evidence="1 2">
    <name type="scientific">Rossellomorea vietnamensis</name>
    <dbReference type="NCBI Taxonomy" id="218284"/>
    <lineage>
        <taxon>Bacteria</taxon>
        <taxon>Bacillati</taxon>
        <taxon>Bacillota</taxon>
        <taxon>Bacilli</taxon>
        <taxon>Bacillales</taxon>
        <taxon>Bacillaceae</taxon>
        <taxon>Rossellomorea</taxon>
    </lineage>
</organism>
<dbReference type="Pfam" id="PF10604">
    <property type="entry name" value="Polyketide_cyc2"/>
    <property type="match status" value="1"/>
</dbReference>
<sequence>MLKRSKTTVDVTTNITIRRPIHMVAEYAVNPDHAPEWYVNIDSAEWKTEKPLSVHSQIAFKARFLGKDLSYIYEIREFMPEQKLVMKTENGPFPMETTYEWESIDEQTTKMTLRNQGNPTGFSRWMTPLISVMMKNANKKDLKKIKEILES</sequence>
<accession>A0A0N8GH61</accession>
<dbReference type="PATRIC" id="fig|218284.4.peg.2966"/>
<name>A0A0N8GH61_9BACI</name>
<dbReference type="Gene3D" id="3.30.530.20">
    <property type="match status" value="1"/>
</dbReference>
<reference evidence="1 2" key="1">
    <citation type="submission" date="2015-08" db="EMBL/GenBank/DDBJ databases">
        <title>Draft Genome Sequence of Bacillus vietnamensis UCD-SED5.</title>
        <authorList>
            <person name="Lee R.D."/>
            <person name="Jospin G."/>
            <person name="Lang J.M."/>
            <person name="Coil D.A."/>
            <person name="Eisen J.A."/>
        </authorList>
    </citation>
    <scope>NUCLEOTIDE SEQUENCE [LARGE SCALE GENOMIC DNA]</scope>
    <source>
        <strain evidence="1 2">UCD-SED5</strain>
    </source>
</reference>
<dbReference type="Proteomes" id="UP000050398">
    <property type="component" value="Unassembled WGS sequence"/>
</dbReference>
<dbReference type="EMBL" id="LIXZ01000004">
    <property type="protein sequence ID" value="KPL60402.1"/>
    <property type="molecule type" value="Genomic_DNA"/>
</dbReference>
<dbReference type="InterPro" id="IPR019587">
    <property type="entry name" value="Polyketide_cyclase/dehydratase"/>
</dbReference>